<reference evidence="2 3" key="1">
    <citation type="submission" date="2024-01" db="EMBL/GenBank/DDBJ databases">
        <title>Genome assemblies of Stephania.</title>
        <authorList>
            <person name="Yang L."/>
        </authorList>
    </citation>
    <scope>NUCLEOTIDE SEQUENCE [LARGE SCALE GENOMIC DNA]</scope>
    <source>
        <strain evidence="2">JXDWG</strain>
        <tissue evidence="2">Leaf</tissue>
    </source>
</reference>
<evidence type="ECO:0000313" key="3">
    <source>
        <dbReference type="Proteomes" id="UP001419268"/>
    </source>
</evidence>
<sequence length="261" mass="28932">MYIATEIRHSLQSQQRLSLHQCNLSSDVSLGKSWGSGRVGMEWDLELRPGEESDAEFSRESSSDDLDGQPKNIQTNSRSQVDLNRLSLKDDDVVEVSNLPGLLVYQFLEREVPHFRISSLSSRCPDLNTYNSCDILPSSWVSVAWCPIYRIHMGPTLRDLEACFLTFHSLSTTRQSVSHFQPHDCAPKLGKFNASVDSSLKLPLPVFGHPTSKNNVSTHAINLVFVTQSPSASHHTGSAVHGSSVAKNLIKKALHQIKGIN</sequence>
<protein>
    <submittedName>
        <fullName evidence="2">Uncharacterized protein</fullName>
    </submittedName>
</protein>
<dbReference type="AlphaFoldDB" id="A0AAP0HXJ0"/>
<dbReference type="EMBL" id="JBBNAG010000010">
    <property type="protein sequence ID" value="KAK9100276.1"/>
    <property type="molecule type" value="Genomic_DNA"/>
</dbReference>
<feature type="region of interest" description="Disordered" evidence="1">
    <location>
        <begin position="52"/>
        <end position="75"/>
    </location>
</feature>
<name>A0AAP0HXJ0_9MAGN</name>
<organism evidence="2 3">
    <name type="scientific">Stephania cephalantha</name>
    <dbReference type="NCBI Taxonomy" id="152367"/>
    <lineage>
        <taxon>Eukaryota</taxon>
        <taxon>Viridiplantae</taxon>
        <taxon>Streptophyta</taxon>
        <taxon>Embryophyta</taxon>
        <taxon>Tracheophyta</taxon>
        <taxon>Spermatophyta</taxon>
        <taxon>Magnoliopsida</taxon>
        <taxon>Ranunculales</taxon>
        <taxon>Menispermaceae</taxon>
        <taxon>Menispermoideae</taxon>
        <taxon>Cissampelideae</taxon>
        <taxon>Stephania</taxon>
    </lineage>
</organism>
<dbReference type="InterPro" id="IPR008507">
    <property type="entry name" value="DUF789"/>
</dbReference>
<comment type="caution">
    <text evidence="2">The sequence shown here is derived from an EMBL/GenBank/DDBJ whole genome shotgun (WGS) entry which is preliminary data.</text>
</comment>
<dbReference type="PANTHER" id="PTHR31343:SF4">
    <property type="entry name" value="DUF789 DOMAIN-CONTAINING PROTEIN"/>
    <property type="match status" value="1"/>
</dbReference>
<dbReference type="PANTHER" id="PTHR31343">
    <property type="entry name" value="T15D22.8"/>
    <property type="match status" value="1"/>
</dbReference>
<keyword evidence="3" id="KW-1185">Reference proteome</keyword>
<dbReference type="Proteomes" id="UP001419268">
    <property type="component" value="Unassembled WGS sequence"/>
</dbReference>
<evidence type="ECO:0000256" key="1">
    <source>
        <dbReference type="SAM" id="MobiDB-lite"/>
    </source>
</evidence>
<evidence type="ECO:0000313" key="2">
    <source>
        <dbReference type="EMBL" id="KAK9100276.1"/>
    </source>
</evidence>
<proteinExistence type="predicted"/>
<accession>A0AAP0HXJ0</accession>
<dbReference type="Pfam" id="PF05623">
    <property type="entry name" value="DUF789"/>
    <property type="match status" value="1"/>
</dbReference>
<feature type="compositionally biased region" description="Basic and acidic residues" evidence="1">
    <location>
        <begin position="52"/>
        <end position="62"/>
    </location>
</feature>
<gene>
    <name evidence="2" type="ORF">Scep_023706</name>
</gene>